<organism evidence="2 3">
    <name type="scientific">Thalassovita gelatinovora</name>
    <name type="common">Thalassobius gelatinovorus</name>
    <dbReference type="NCBI Taxonomy" id="53501"/>
    <lineage>
        <taxon>Bacteria</taxon>
        <taxon>Pseudomonadati</taxon>
        <taxon>Pseudomonadota</taxon>
        <taxon>Alphaproteobacteria</taxon>
        <taxon>Rhodobacterales</taxon>
        <taxon>Roseobacteraceae</taxon>
        <taxon>Thalassovita</taxon>
    </lineage>
</organism>
<feature type="chain" id="PRO_5006062457" evidence="1">
    <location>
        <begin position="19"/>
        <end position="102"/>
    </location>
</feature>
<evidence type="ECO:0000256" key="1">
    <source>
        <dbReference type="SAM" id="SignalP"/>
    </source>
</evidence>
<dbReference type="EMBL" id="CYSA01000016">
    <property type="protein sequence ID" value="CUH65567.1"/>
    <property type="molecule type" value="Genomic_DNA"/>
</dbReference>
<dbReference type="AlphaFoldDB" id="A0A0P1FBL3"/>
<dbReference type="RefSeq" id="WP_058262664.1">
    <property type="nucleotide sequence ID" value="NZ_CP051181.1"/>
</dbReference>
<name>A0A0P1FBL3_THAGE</name>
<dbReference type="Proteomes" id="UP000051587">
    <property type="component" value="Unassembled WGS sequence"/>
</dbReference>
<reference evidence="2 3" key="1">
    <citation type="submission" date="2015-09" db="EMBL/GenBank/DDBJ databases">
        <authorList>
            <consortium name="Swine Surveillance"/>
        </authorList>
    </citation>
    <scope>NUCLEOTIDE SEQUENCE [LARGE SCALE GENOMIC DNA]</scope>
    <source>
        <strain evidence="2 3">CECT 4357</strain>
    </source>
</reference>
<gene>
    <name evidence="2" type="ORF">TG4357_01939</name>
</gene>
<keyword evidence="1" id="KW-0732">Signal</keyword>
<evidence type="ECO:0000313" key="3">
    <source>
        <dbReference type="Proteomes" id="UP000051587"/>
    </source>
</evidence>
<protein>
    <submittedName>
        <fullName evidence="2">Uncharacterized protein</fullName>
    </submittedName>
</protein>
<feature type="signal peptide" evidence="1">
    <location>
        <begin position="1"/>
        <end position="18"/>
    </location>
</feature>
<evidence type="ECO:0000313" key="2">
    <source>
        <dbReference type="EMBL" id="CUH65567.1"/>
    </source>
</evidence>
<sequence>MIRLLCLATLMLATPALAETKQQRQDRCTIQTGIVQQAVDLRIQNKSQKRAGKLILKSDPIAGSKYEQNVDVLVDWVYHLPKNQLLPETVAYFETSCNEFVQ</sequence>
<accession>A0A0P1FBL3</accession>
<keyword evidence="3" id="KW-1185">Reference proteome</keyword>
<dbReference type="OrthoDB" id="7875126at2"/>
<proteinExistence type="predicted"/>
<dbReference type="STRING" id="53501.SAMN04488043_11511"/>